<reference evidence="5" key="1">
    <citation type="journal article" date="2014" name="Int. J. Syst. Evol. Microbiol.">
        <title>Complete genome sequence of Corynebacterium casei LMG S-19264T (=DSM 44701T), isolated from a smear-ripened cheese.</title>
        <authorList>
            <consortium name="US DOE Joint Genome Institute (JGI-PGF)"/>
            <person name="Walter F."/>
            <person name="Albersmeier A."/>
            <person name="Kalinowski J."/>
            <person name="Ruckert C."/>
        </authorList>
    </citation>
    <scope>NUCLEOTIDE SEQUENCE</scope>
    <source>
        <strain evidence="5">JCM 4637</strain>
    </source>
</reference>
<feature type="chain" id="PRO_5037526801" description="Heparinase II/III-like C-terminal domain-containing protein" evidence="3">
    <location>
        <begin position="30"/>
        <end position="1221"/>
    </location>
</feature>
<gene>
    <name evidence="5" type="ORF">GCM10010334_63430</name>
</gene>
<dbReference type="InterPro" id="IPR008929">
    <property type="entry name" value="Chondroitin_lyas"/>
</dbReference>
<proteinExistence type="predicted"/>
<protein>
    <recommendedName>
        <fullName evidence="4">Heparinase II/III-like C-terminal domain-containing protein</fullName>
    </recommendedName>
</protein>
<organism evidence="5 6">
    <name type="scientific">Streptomyces finlayi</name>
    <dbReference type="NCBI Taxonomy" id="67296"/>
    <lineage>
        <taxon>Bacteria</taxon>
        <taxon>Bacillati</taxon>
        <taxon>Actinomycetota</taxon>
        <taxon>Actinomycetes</taxon>
        <taxon>Kitasatosporales</taxon>
        <taxon>Streptomycetaceae</taxon>
        <taxon>Streptomyces</taxon>
    </lineage>
</organism>
<dbReference type="RefSeq" id="WP_189826253.1">
    <property type="nucleotide sequence ID" value="NZ_BMVC01000015.1"/>
</dbReference>
<dbReference type="GO" id="GO:0016829">
    <property type="term" value="F:lyase activity"/>
    <property type="evidence" value="ECO:0007669"/>
    <property type="project" value="InterPro"/>
</dbReference>
<keyword evidence="3" id="KW-0732">Signal</keyword>
<dbReference type="Gene3D" id="2.60.120.260">
    <property type="entry name" value="Galactose-binding domain-like"/>
    <property type="match status" value="2"/>
</dbReference>
<dbReference type="EMBL" id="BMVC01000015">
    <property type="protein sequence ID" value="GHD09273.1"/>
    <property type="molecule type" value="Genomic_DNA"/>
</dbReference>
<evidence type="ECO:0000259" key="4">
    <source>
        <dbReference type="Pfam" id="PF07940"/>
    </source>
</evidence>
<evidence type="ECO:0000313" key="6">
    <source>
        <dbReference type="Proteomes" id="UP000638353"/>
    </source>
</evidence>
<dbReference type="InterPro" id="IPR012480">
    <property type="entry name" value="Hepar_II_III_C"/>
</dbReference>
<feature type="region of interest" description="Disordered" evidence="2">
    <location>
        <begin position="1049"/>
        <end position="1071"/>
    </location>
</feature>
<evidence type="ECO:0000256" key="3">
    <source>
        <dbReference type="SAM" id="SignalP"/>
    </source>
</evidence>
<dbReference type="Gene3D" id="1.50.10.100">
    <property type="entry name" value="Chondroitin AC/alginate lyase"/>
    <property type="match status" value="1"/>
</dbReference>
<dbReference type="Gene3D" id="2.70.98.70">
    <property type="match status" value="1"/>
</dbReference>
<dbReference type="Pfam" id="PF07940">
    <property type="entry name" value="Hepar_II_III_C"/>
    <property type="match status" value="1"/>
</dbReference>
<dbReference type="GO" id="GO:0030313">
    <property type="term" value="C:cell envelope"/>
    <property type="evidence" value="ECO:0007669"/>
    <property type="project" value="UniProtKB-SubCell"/>
</dbReference>
<name>A0A918X3R4_9ACTN</name>
<evidence type="ECO:0000313" key="5">
    <source>
        <dbReference type="EMBL" id="GHD09273.1"/>
    </source>
</evidence>
<dbReference type="AlphaFoldDB" id="A0A918X3R4"/>
<evidence type="ECO:0000256" key="2">
    <source>
        <dbReference type="SAM" id="MobiDB-lite"/>
    </source>
</evidence>
<comment type="caution">
    <text evidence="5">The sequence shown here is derived from an EMBL/GenBank/DDBJ whole genome shotgun (WGS) entry which is preliminary data.</text>
</comment>
<feature type="domain" description="Heparinase II/III-like C-terminal" evidence="4">
    <location>
        <begin position="653"/>
        <end position="785"/>
    </location>
</feature>
<sequence>MPARRTVAASITLAALTTGLTVVAPAASAADPLVVNGGFESVAAGVPEGWGVWKPAGDGQVLVSDEAAEGSRSVELRTDSADDRVAITQKAKLPSADGGWIKVSAQVRAKDLKGGRASVRVQFKTATGTSAGSIRYVGVATGTTTWQRVEAYVEVPAGTAQLSVEPMADGAVGSYFLDDLRIDWAGDLAPVGGWTRIPLAGTPDLALDEQTRHAGKPTLRIDAKAGQQGRFRRDFPVTARQVYRSEVWAKLAGITCKQSVFEVAYTPLSGGKPVLGPDKKEIRYAYKTLDQELTDFTLLSHNVPIPDGADTLRVELTYAGPGTVWTDSSYAPELRPSDIGGKFPSSRVAHPLKNPQNMMGKADWDAIANESADVKREKLGALATADEATYLAEARKASAARTGLDQHPDFENHLRRLAELGGEQEKRRAVLGLTAFAEGYDKVPYLHAAWSKNTIPYNAVRAYDLVHDSPDWTPESRAAVEKWLRATVVNFVNLADHRIVGQHNIEVYGFRYAFGVASVLGDPDLVRHVLPMADRMFSGEQFFADGNWEEGSVSYHDQVAVFGRGAFQLLADNFTDPDGYEDTTYGLKLDHTDLVPGRYPIFTKTDRPGQELRYPDGAPITLNDTHFLPADQAVADDPIRPEYLRNIEQYHYGYFGLTAGNTKDATHAGLMFPQYSEGLPYKAGHGHGSHLGLNLWGSGMEVLPDQGYPVKPDNNRYWHMDTPAHNTPWIWSRSATPQECADALPTRASLLAYDDGARGGKQVQLVEASEPGPASDKAEVKRRLLAVIQVPGGRPYTVDLSRLKGGDAHQWFLRASEDENNTLDTALPLKDGGATVKDYYAASGHDEGLAEDRDLMKDPKIGDGAKDLSFTWTGDRTGTGVRAFVNGNEGDEVIFSKTPTLRRTANEIPKKNDFPGWHFQRRSLVTPDDTTTYGAVYDTWRKGQKPQLTSSAFETGYQGDAMTTVVRTETDRYRDTVYVSDDTTVRDVDGMKLAGRFVLVRTDKRTGAVVSSYVYGNGQVKAGAYVVVQKDAEATLPVTGTSSAYAGTPAAAATDAPNELKTGGDTPPPAWAKGLWATTRLGDGRGYGLRVDGVEPGALGVHDWVPFQVKDGAAETTFENRGERIEGPVTATVRRPDSSTLGPDTLTASVRDAVADRRITGRITERTLLDQLAGLRRDWDRPLLRNARIAALAVQIRLASGVTIDRKYADQLLAALKSATA</sequence>
<evidence type="ECO:0000256" key="1">
    <source>
        <dbReference type="ARBA" id="ARBA00004196"/>
    </source>
</evidence>
<reference evidence="5" key="2">
    <citation type="submission" date="2020-09" db="EMBL/GenBank/DDBJ databases">
        <authorList>
            <person name="Sun Q."/>
            <person name="Ohkuma M."/>
        </authorList>
    </citation>
    <scope>NUCLEOTIDE SEQUENCE</scope>
    <source>
        <strain evidence="5">JCM 4637</strain>
    </source>
</reference>
<feature type="signal peptide" evidence="3">
    <location>
        <begin position="1"/>
        <end position="29"/>
    </location>
</feature>
<accession>A0A918X3R4</accession>
<comment type="subcellular location">
    <subcellularLocation>
        <location evidence="1">Cell envelope</location>
    </subcellularLocation>
</comment>
<dbReference type="Proteomes" id="UP000638353">
    <property type="component" value="Unassembled WGS sequence"/>
</dbReference>
<dbReference type="SUPFAM" id="SSF48230">
    <property type="entry name" value="Chondroitin AC/alginate lyase"/>
    <property type="match status" value="1"/>
</dbReference>